<dbReference type="InterPro" id="IPR016166">
    <property type="entry name" value="FAD-bd_PCMH"/>
</dbReference>
<dbReference type="PROSITE" id="PS51387">
    <property type="entry name" value="FAD_PCMH"/>
    <property type="match status" value="1"/>
</dbReference>
<evidence type="ECO:0000313" key="8">
    <source>
        <dbReference type="Proteomes" id="UP001500752"/>
    </source>
</evidence>
<keyword evidence="3" id="KW-0285">Flavoprotein</keyword>
<dbReference type="Pfam" id="PF01565">
    <property type="entry name" value="FAD_binding_4"/>
    <property type="match status" value="1"/>
</dbReference>
<evidence type="ECO:0000259" key="6">
    <source>
        <dbReference type="PROSITE" id="PS51387"/>
    </source>
</evidence>
<accession>A0ABP7CHZ9</accession>
<keyword evidence="5" id="KW-0560">Oxidoreductase</keyword>
<dbReference type="Gene3D" id="3.30.465.10">
    <property type="match status" value="1"/>
</dbReference>
<dbReference type="EMBL" id="BAABEO010000019">
    <property type="protein sequence ID" value="GAA3688897.1"/>
    <property type="molecule type" value="Genomic_DNA"/>
</dbReference>
<dbReference type="InterPro" id="IPR036318">
    <property type="entry name" value="FAD-bd_PCMH-like_sf"/>
</dbReference>
<evidence type="ECO:0000313" key="7">
    <source>
        <dbReference type="EMBL" id="GAA3688897.1"/>
    </source>
</evidence>
<comment type="cofactor">
    <cofactor evidence="1">
        <name>FAD</name>
        <dbReference type="ChEBI" id="CHEBI:57692"/>
    </cofactor>
</comment>
<comment type="caution">
    <text evidence="7">The sequence shown here is derived from an EMBL/GenBank/DDBJ whole genome shotgun (WGS) entry which is preliminary data.</text>
</comment>
<evidence type="ECO:0000256" key="5">
    <source>
        <dbReference type="ARBA" id="ARBA00023002"/>
    </source>
</evidence>
<proteinExistence type="inferred from homology"/>
<sequence length="476" mass="50815">MPSTVAPATVPAGTAPEYSELAANLRGTLILPGDADYDAARAVYNAMIDRRPAAIVRCADQADVVAAVNFGRNHGLVLAVRGGGHNAGGLGIADGALVVDLSRMRATTVDPAARTVRVDGGCTWNDVDHATVAFGLATPSGFVSTTGVGGLALGGGIGNLSRSCGLTVDNLVSADVVLADGRLVTADAEHHPDLFWALRGGGGNFGVVTSFTFRLHEVGENGSVIAGPVFYDLEDAPEVLRWYRDLLPTLPEELGGWFAVLTIPDGPPFPEELRNRKACAIAWCYTGEHARADEVLDPVRSFGRPLLVAVQEMPFNAFQAFFDPLVPPGLQWYWKSDFTETISDRAIEVHLKHGRIMPTAQSTMHMYPIDGAAASVPADATAFAYRDGGWACVIVGVSPDPADRDAITAWARDYWEELHPTSAGGAYVNFLMEDEGTDRVRAAYLGNYERLARVKAEYDPDNVFHINQNIPPAASA</sequence>
<gene>
    <name evidence="7" type="ORF">GCM10023081_27820</name>
</gene>
<dbReference type="InterPro" id="IPR016167">
    <property type="entry name" value="FAD-bd_PCMH_sub1"/>
</dbReference>
<protein>
    <submittedName>
        <fullName evidence="7">FAD-binding oxidoreductase</fullName>
    </submittedName>
</protein>
<name>A0ABP7CHZ9_9MICC</name>
<dbReference type="InterPro" id="IPR050416">
    <property type="entry name" value="FAD-linked_Oxidoreductase"/>
</dbReference>
<dbReference type="PROSITE" id="PS00862">
    <property type="entry name" value="OX2_COVAL_FAD"/>
    <property type="match status" value="1"/>
</dbReference>
<dbReference type="RefSeq" id="WP_345151593.1">
    <property type="nucleotide sequence ID" value="NZ_BAABEO010000019.1"/>
</dbReference>
<keyword evidence="4" id="KW-0274">FAD</keyword>
<dbReference type="PANTHER" id="PTHR42973">
    <property type="entry name" value="BINDING OXIDOREDUCTASE, PUTATIVE (AFU_ORTHOLOGUE AFUA_1G17690)-RELATED"/>
    <property type="match status" value="1"/>
</dbReference>
<evidence type="ECO:0000256" key="2">
    <source>
        <dbReference type="ARBA" id="ARBA00005466"/>
    </source>
</evidence>
<organism evidence="7 8">
    <name type="scientific">Arthrobacter ginkgonis</name>
    <dbReference type="NCBI Taxonomy" id="1630594"/>
    <lineage>
        <taxon>Bacteria</taxon>
        <taxon>Bacillati</taxon>
        <taxon>Actinomycetota</taxon>
        <taxon>Actinomycetes</taxon>
        <taxon>Micrococcales</taxon>
        <taxon>Micrococcaceae</taxon>
        <taxon>Arthrobacter</taxon>
    </lineage>
</organism>
<feature type="domain" description="FAD-binding PCMH-type" evidence="6">
    <location>
        <begin position="48"/>
        <end position="218"/>
    </location>
</feature>
<dbReference type="InterPro" id="IPR012951">
    <property type="entry name" value="BBE"/>
</dbReference>
<dbReference type="Gene3D" id="3.30.43.10">
    <property type="entry name" value="Uridine Diphospho-n-acetylenolpyruvylglucosamine Reductase, domain 2"/>
    <property type="match status" value="1"/>
</dbReference>
<dbReference type="PANTHER" id="PTHR42973:SF39">
    <property type="entry name" value="FAD-BINDING PCMH-TYPE DOMAIN-CONTAINING PROTEIN"/>
    <property type="match status" value="1"/>
</dbReference>
<dbReference type="InterPro" id="IPR006094">
    <property type="entry name" value="Oxid_FAD_bind_N"/>
</dbReference>
<evidence type="ECO:0000256" key="3">
    <source>
        <dbReference type="ARBA" id="ARBA00022630"/>
    </source>
</evidence>
<dbReference type="SUPFAM" id="SSF56176">
    <property type="entry name" value="FAD-binding/transporter-associated domain-like"/>
    <property type="match status" value="1"/>
</dbReference>
<keyword evidence="8" id="KW-1185">Reference proteome</keyword>
<dbReference type="Gene3D" id="3.40.462.20">
    <property type="match status" value="1"/>
</dbReference>
<dbReference type="InterPro" id="IPR016169">
    <property type="entry name" value="FAD-bd_PCMH_sub2"/>
</dbReference>
<reference evidence="8" key="1">
    <citation type="journal article" date="2019" name="Int. J. Syst. Evol. Microbiol.">
        <title>The Global Catalogue of Microorganisms (GCM) 10K type strain sequencing project: providing services to taxonomists for standard genome sequencing and annotation.</title>
        <authorList>
            <consortium name="The Broad Institute Genomics Platform"/>
            <consortium name="The Broad Institute Genome Sequencing Center for Infectious Disease"/>
            <person name="Wu L."/>
            <person name="Ma J."/>
        </authorList>
    </citation>
    <scope>NUCLEOTIDE SEQUENCE [LARGE SCALE GENOMIC DNA]</scope>
    <source>
        <strain evidence="8">JCM 30742</strain>
    </source>
</reference>
<dbReference type="Pfam" id="PF08031">
    <property type="entry name" value="BBE"/>
    <property type="match status" value="1"/>
</dbReference>
<evidence type="ECO:0000256" key="4">
    <source>
        <dbReference type="ARBA" id="ARBA00022827"/>
    </source>
</evidence>
<dbReference type="InterPro" id="IPR006093">
    <property type="entry name" value="Oxy_OxRdtase_FAD_BS"/>
</dbReference>
<comment type="similarity">
    <text evidence="2">Belongs to the oxygen-dependent FAD-linked oxidoreductase family.</text>
</comment>
<evidence type="ECO:0000256" key="1">
    <source>
        <dbReference type="ARBA" id="ARBA00001974"/>
    </source>
</evidence>
<dbReference type="Proteomes" id="UP001500752">
    <property type="component" value="Unassembled WGS sequence"/>
</dbReference>